<sequence>MRPYCKAYRLGELRAFPEWSTLADGSQERLGADDIVYVRDDLTVVRTPVLTEESVILGQVTASWRRFCLGVLGFSVPDGTSAAAASGATE</sequence>
<evidence type="ECO:0000313" key="1">
    <source>
        <dbReference type="EMBL" id="GGW63055.1"/>
    </source>
</evidence>
<protein>
    <submittedName>
        <fullName evidence="1">Uncharacterized protein</fullName>
    </submittedName>
</protein>
<reference evidence="1" key="1">
    <citation type="journal article" date="2014" name="Int. J. Syst. Evol. Microbiol.">
        <title>Complete genome sequence of Corynebacterium casei LMG S-19264T (=DSM 44701T), isolated from a smear-ripened cheese.</title>
        <authorList>
            <consortium name="US DOE Joint Genome Institute (JGI-PGF)"/>
            <person name="Walter F."/>
            <person name="Albersmeier A."/>
            <person name="Kalinowski J."/>
            <person name="Ruckert C."/>
        </authorList>
    </citation>
    <scope>NUCLEOTIDE SEQUENCE</scope>
    <source>
        <strain evidence="1">JCM 4490</strain>
    </source>
</reference>
<name>A0A918J995_9ACTN</name>
<gene>
    <name evidence="1" type="ORF">GCM10010503_45130</name>
</gene>
<organism evidence="1 2">
    <name type="scientific">Streptomyces lucensis JCM 4490</name>
    <dbReference type="NCBI Taxonomy" id="1306176"/>
    <lineage>
        <taxon>Bacteria</taxon>
        <taxon>Bacillati</taxon>
        <taxon>Actinomycetota</taxon>
        <taxon>Actinomycetes</taxon>
        <taxon>Kitasatosporales</taxon>
        <taxon>Streptomycetaceae</taxon>
        <taxon>Streptomyces</taxon>
    </lineage>
</organism>
<evidence type="ECO:0000313" key="2">
    <source>
        <dbReference type="Proteomes" id="UP000620224"/>
    </source>
</evidence>
<dbReference type="EMBL" id="BMUE01000010">
    <property type="protein sequence ID" value="GGW63055.1"/>
    <property type="molecule type" value="Genomic_DNA"/>
</dbReference>
<dbReference type="Proteomes" id="UP000620224">
    <property type="component" value="Unassembled WGS sequence"/>
</dbReference>
<accession>A0A918J995</accession>
<dbReference type="RefSeq" id="WP_190017129.1">
    <property type="nucleotide sequence ID" value="NZ_BMUE01000010.1"/>
</dbReference>
<comment type="caution">
    <text evidence="1">The sequence shown here is derived from an EMBL/GenBank/DDBJ whole genome shotgun (WGS) entry which is preliminary data.</text>
</comment>
<proteinExistence type="predicted"/>
<keyword evidence="2" id="KW-1185">Reference proteome</keyword>
<reference evidence="1" key="2">
    <citation type="submission" date="2020-09" db="EMBL/GenBank/DDBJ databases">
        <authorList>
            <person name="Sun Q."/>
            <person name="Ohkuma M."/>
        </authorList>
    </citation>
    <scope>NUCLEOTIDE SEQUENCE</scope>
    <source>
        <strain evidence="1">JCM 4490</strain>
    </source>
</reference>
<dbReference type="AlphaFoldDB" id="A0A918J995"/>